<evidence type="ECO:0000256" key="6">
    <source>
        <dbReference type="ARBA" id="ARBA00040494"/>
    </source>
</evidence>
<evidence type="ECO:0000259" key="8">
    <source>
        <dbReference type="Pfam" id="PF02108"/>
    </source>
</evidence>
<dbReference type="InterPro" id="IPR018035">
    <property type="entry name" value="Flagellar_FliH/T3SS_HrpE"/>
</dbReference>
<dbReference type="PANTHER" id="PTHR34982">
    <property type="entry name" value="YOP PROTEINS TRANSLOCATION PROTEIN L"/>
    <property type="match status" value="1"/>
</dbReference>
<dbReference type="NCBIfam" id="TIGR02499">
    <property type="entry name" value="HrpE_YscL_not"/>
    <property type="match status" value="1"/>
</dbReference>
<evidence type="ECO:0000256" key="5">
    <source>
        <dbReference type="ARBA" id="ARBA00024335"/>
    </source>
</evidence>
<name>A0A261SKW6_9BORD</name>
<keyword evidence="4" id="KW-0653">Protein transport</keyword>
<evidence type="ECO:0000256" key="4">
    <source>
        <dbReference type="ARBA" id="ARBA00022927"/>
    </source>
</evidence>
<dbReference type="InterPro" id="IPR051472">
    <property type="entry name" value="T3SS_Stator/FliH"/>
</dbReference>
<dbReference type="GO" id="GO:0030254">
    <property type="term" value="P:protein secretion by the type III secretion system"/>
    <property type="evidence" value="ECO:0007669"/>
    <property type="project" value="InterPro"/>
</dbReference>
<dbReference type="NCBIfam" id="NF005392">
    <property type="entry name" value="PRK06937.1"/>
    <property type="match status" value="1"/>
</dbReference>
<organism evidence="9 10">
    <name type="scientific">Bordetella genomosp. 10</name>
    <dbReference type="NCBI Taxonomy" id="1416804"/>
    <lineage>
        <taxon>Bacteria</taxon>
        <taxon>Pseudomonadati</taxon>
        <taxon>Pseudomonadota</taxon>
        <taxon>Betaproteobacteria</taxon>
        <taxon>Burkholderiales</taxon>
        <taxon>Alcaligenaceae</taxon>
        <taxon>Bordetella</taxon>
    </lineage>
</organism>
<dbReference type="Proteomes" id="UP000216020">
    <property type="component" value="Unassembled WGS sequence"/>
</dbReference>
<evidence type="ECO:0000256" key="1">
    <source>
        <dbReference type="ARBA" id="ARBA00004496"/>
    </source>
</evidence>
<dbReference type="Pfam" id="PF02108">
    <property type="entry name" value="FliH"/>
    <property type="match status" value="1"/>
</dbReference>
<dbReference type="EMBL" id="NEVM01000001">
    <property type="protein sequence ID" value="OZI37805.1"/>
    <property type="molecule type" value="Genomic_DNA"/>
</dbReference>
<proteinExistence type="inferred from homology"/>
<keyword evidence="10" id="KW-1185">Reference proteome</keyword>
<evidence type="ECO:0000256" key="7">
    <source>
        <dbReference type="SAM" id="MobiDB-lite"/>
    </source>
</evidence>
<comment type="similarity">
    <text evidence="5">Belongs to the SctL stator family.</text>
</comment>
<feature type="region of interest" description="Disordered" evidence="7">
    <location>
        <begin position="69"/>
        <end position="93"/>
    </location>
</feature>
<keyword evidence="3" id="KW-0963">Cytoplasm</keyword>
<reference evidence="10" key="1">
    <citation type="submission" date="2017-05" db="EMBL/GenBank/DDBJ databases">
        <title>Complete and WGS of Bordetella genogroups.</title>
        <authorList>
            <person name="Spilker T."/>
            <person name="Lipuma J."/>
        </authorList>
    </citation>
    <scope>NUCLEOTIDE SEQUENCE [LARGE SCALE GENOMIC DNA]</scope>
    <source>
        <strain evidence="10">AU16122</strain>
    </source>
</reference>
<comment type="caution">
    <text evidence="9">The sequence shown here is derived from an EMBL/GenBank/DDBJ whole genome shotgun (WGS) entry which is preliminary data.</text>
</comment>
<feature type="domain" description="Flagellar assembly protein FliH/Type III secretion system HrpE" evidence="8">
    <location>
        <begin position="214"/>
        <end position="330"/>
    </location>
</feature>
<protein>
    <recommendedName>
        <fullName evidence="6">Type 3 secretion system stator protein</fullName>
    </recommendedName>
</protein>
<evidence type="ECO:0000256" key="2">
    <source>
        <dbReference type="ARBA" id="ARBA00022448"/>
    </source>
</evidence>
<sequence>MAGLLRRVRARAAGAAHGRRAVRAAPAPLRLGRVRAGVGGDPGRGPLCPDAVGGGSAACRPGGRGIRHSCGRRRTDRRDGLGSAAPGAGWRGRRAAPADGLAAAGGCGGAGRLAGVRGAGLGQGVGRAGDSGMRFRVIGESAIQALGAARIAADGKVVRGADHARWVRAENILREARAQARVIRDHARRDHAAERARGYREGLQEARVAQVSAIEDTLRRAREYLDGVETEMVELVMDCVREVIGELDGRERIVRIVRGALARARRQKQAVVCLHAEDVAAVQAWRDDLLAEFPCIEDLDIEASARVPRGACRIETDIGVIEAGVDEQLAALAQALRLSVAPEKAGGERDGQS</sequence>
<evidence type="ECO:0000313" key="9">
    <source>
        <dbReference type="EMBL" id="OZI37805.1"/>
    </source>
</evidence>
<dbReference type="PANTHER" id="PTHR34982:SF4">
    <property type="entry name" value="TYPE 3 SECRETION SYSTEM STATOR PROTEIN"/>
    <property type="match status" value="1"/>
</dbReference>
<evidence type="ECO:0000313" key="10">
    <source>
        <dbReference type="Proteomes" id="UP000216020"/>
    </source>
</evidence>
<dbReference type="AlphaFoldDB" id="A0A261SKW6"/>
<dbReference type="GO" id="GO:0005829">
    <property type="term" value="C:cytosol"/>
    <property type="evidence" value="ECO:0007669"/>
    <property type="project" value="TreeGrafter"/>
</dbReference>
<gene>
    <name evidence="9" type="ORF">CAL29_05360</name>
</gene>
<accession>A0A261SKW6</accession>
<dbReference type="InterPro" id="IPR012842">
    <property type="entry name" value="T3SS_SctL/SctL2"/>
</dbReference>
<comment type="subcellular location">
    <subcellularLocation>
        <location evidence="1">Cytoplasm</location>
    </subcellularLocation>
</comment>
<keyword evidence="2" id="KW-0813">Transport</keyword>
<evidence type="ECO:0000256" key="3">
    <source>
        <dbReference type="ARBA" id="ARBA00022490"/>
    </source>
</evidence>